<dbReference type="InterPro" id="IPR000560">
    <property type="entry name" value="His_Pase_clade-2"/>
</dbReference>
<keyword evidence="7" id="KW-1185">Reference proteome</keyword>
<proteinExistence type="inferred from homology"/>
<dbReference type="SUPFAM" id="SSF53254">
    <property type="entry name" value="Phosphoglycerate mutase-like"/>
    <property type="match status" value="1"/>
</dbReference>
<dbReference type="Pfam" id="PF00328">
    <property type="entry name" value="His_Phos_2"/>
    <property type="match status" value="1"/>
</dbReference>
<accession>A0A448YHG5</accession>
<feature type="active site" description="Proton donor" evidence="4">
    <location>
        <position position="331"/>
    </location>
</feature>
<evidence type="ECO:0000256" key="1">
    <source>
        <dbReference type="ARBA" id="ARBA00005375"/>
    </source>
</evidence>
<dbReference type="FunCoup" id="A0A448YHG5">
    <property type="interactions" value="471"/>
</dbReference>
<dbReference type="Proteomes" id="UP000290900">
    <property type="component" value="Unassembled WGS sequence"/>
</dbReference>
<dbReference type="InterPro" id="IPR033379">
    <property type="entry name" value="Acid_Pase_AS"/>
</dbReference>
<protein>
    <submittedName>
        <fullName evidence="6">DEKNAAC101234</fullName>
    </submittedName>
</protein>
<evidence type="ECO:0000256" key="5">
    <source>
        <dbReference type="PIRSR" id="PIRSR000894-2"/>
    </source>
</evidence>
<dbReference type="InParanoid" id="A0A448YHG5"/>
<dbReference type="GO" id="GO:0009277">
    <property type="term" value="C:fungal-type cell wall"/>
    <property type="evidence" value="ECO:0007669"/>
    <property type="project" value="TreeGrafter"/>
</dbReference>
<dbReference type="InterPro" id="IPR029033">
    <property type="entry name" value="His_PPase_superfam"/>
</dbReference>
<reference evidence="6 7" key="1">
    <citation type="submission" date="2018-12" db="EMBL/GenBank/DDBJ databases">
        <authorList>
            <person name="Tiukova I."/>
            <person name="Dainat J."/>
        </authorList>
    </citation>
    <scope>NUCLEOTIDE SEQUENCE [LARGE SCALE GENOMIC DNA]</scope>
</reference>
<evidence type="ECO:0000256" key="3">
    <source>
        <dbReference type="ARBA" id="ARBA00023180"/>
    </source>
</evidence>
<evidence type="ECO:0000256" key="2">
    <source>
        <dbReference type="ARBA" id="ARBA00022801"/>
    </source>
</evidence>
<dbReference type="PANTHER" id="PTHR20963">
    <property type="entry name" value="MULTIPLE INOSITOL POLYPHOSPHATE PHOSPHATASE-RELATED"/>
    <property type="match status" value="1"/>
</dbReference>
<evidence type="ECO:0000256" key="4">
    <source>
        <dbReference type="PIRSR" id="PIRSR000894-1"/>
    </source>
</evidence>
<dbReference type="EMBL" id="CAACVR010000003">
    <property type="protein sequence ID" value="VEU20336.1"/>
    <property type="molecule type" value="Genomic_DNA"/>
</dbReference>
<name>A0A448YHG5_BRENA</name>
<dbReference type="OrthoDB" id="6509975at2759"/>
<keyword evidence="3" id="KW-0325">Glycoprotein</keyword>
<gene>
    <name evidence="6" type="ORF">BRENAR_LOCUS1071</name>
</gene>
<dbReference type="GO" id="GO:0003993">
    <property type="term" value="F:acid phosphatase activity"/>
    <property type="evidence" value="ECO:0007669"/>
    <property type="project" value="TreeGrafter"/>
</dbReference>
<dbReference type="PIRSF" id="PIRSF000894">
    <property type="entry name" value="Acid_phosphatase"/>
    <property type="match status" value="1"/>
</dbReference>
<sequence length="459" mass="53026">MIIPQFIAVVNTVASWVNPFAAKKYWQESEEQHNLLKHCGGMGPYVEGTGYGINRSDLPESLTVDMVVVFSRHGERYPTVDLGKQLREVYDRLRATKVDEYEGPLAFVKDWEYFVEDQDLLEMETNMSRFSGLQDMRDFGVDVRNRYGNLYDLGEGTMPFFTSGSQRVIDSAKAFAEGFFTGQEDKSRIVVLPERKRQGYNTLTTGRSCKPYHKKTNYPHPYIPKLMAEEAERLNKLSPGFHLTASDLETLAQYCAFELNAKGESDVCNALSMETFIEHEYIRDAELYYTKAEHPYTFTLGSVYMNATLTLLNEDESNHGNQSLWFSFSHDTDILYFMNALGVFDHQEKKLPIGQIDFSRFFRTSELIPMGARIVLERISEKGSDEKYLRLLINDAVIPLKNCQDGPYFTCKLSTLSYQFYEKLGHEKSFAEKCRVKKKRPQYLSFYWDWVDGDYGTDL</sequence>
<keyword evidence="5" id="KW-1015">Disulfide bond</keyword>
<feature type="active site" description="Nucleophile" evidence="4">
    <location>
        <position position="73"/>
    </location>
</feature>
<keyword evidence="2" id="KW-0378">Hydrolase</keyword>
<comment type="similarity">
    <text evidence="1">Belongs to the histidine acid phosphatase family.</text>
</comment>
<dbReference type="AlphaFoldDB" id="A0A448YHG5"/>
<feature type="disulfide bond" evidence="5">
    <location>
        <begin position="403"/>
        <end position="411"/>
    </location>
</feature>
<dbReference type="CDD" id="cd07061">
    <property type="entry name" value="HP_HAP_like"/>
    <property type="match status" value="1"/>
</dbReference>
<dbReference type="PROSITE" id="PS00778">
    <property type="entry name" value="HIS_ACID_PHOSPHAT_2"/>
    <property type="match status" value="1"/>
</dbReference>
<dbReference type="InterPro" id="IPR016274">
    <property type="entry name" value="Histidine_acid_Pase_euk"/>
</dbReference>
<feature type="disulfide bond" evidence="5">
    <location>
        <begin position="255"/>
        <end position="268"/>
    </location>
</feature>
<organism evidence="6 7">
    <name type="scientific">Brettanomyces naardenensis</name>
    <name type="common">Yeast</name>
    <dbReference type="NCBI Taxonomy" id="13370"/>
    <lineage>
        <taxon>Eukaryota</taxon>
        <taxon>Fungi</taxon>
        <taxon>Dikarya</taxon>
        <taxon>Ascomycota</taxon>
        <taxon>Saccharomycotina</taxon>
        <taxon>Pichiomycetes</taxon>
        <taxon>Pichiales</taxon>
        <taxon>Pichiaceae</taxon>
        <taxon>Brettanomyces</taxon>
    </lineage>
</organism>
<dbReference type="Gene3D" id="3.40.50.1240">
    <property type="entry name" value="Phosphoglycerate mutase-like"/>
    <property type="match status" value="1"/>
</dbReference>
<dbReference type="PANTHER" id="PTHR20963:SF18">
    <property type="entry name" value="ACID PHOSPHATASE PHO11-RELATED"/>
    <property type="match status" value="1"/>
</dbReference>
<evidence type="ECO:0000313" key="6">
    <source>
        <dbReference type="EMBL" id="VEU20336.1"/>
    </source>
</evidence>
<evidence type="ECO:0000313" key="7">
    <source>
        <dbReference type="Proteomes" id="UP000290900"/>
    </source>
</evidence>
<dbReference type="STRING" id="13370.A0A448YHG5"/>